<keyword evidence="1" id="KW-0732">Signal</keyword>
<dbReference type="Proteomes" id="UP000012317">
    <property type="component" value="Unassembled WGS sequence"/>
</dbReference>
<dbReference type="EMBL" id="APLF01000003">
    <property type="protein sequence ID" value="EMY82196.1"/>
    <property type="molecule type" value="Genomic_DNA"/>
</dbReference>
<evidence type="ECO:0000256" key="1">
    <source>
        <dbReference type="SAM" id="SignalP"/>
    </source>
</evidence>
<organism evidence="3 4">
    <name type="scientific">Psychroflexus gondwanensis ACAM 44</name>
    <dbReference type="NCBI Taxonomy" id="1189619"/>
    <lineage>
        <taxon>Bacteria</taxon>
        <taxon>Pseudomonadati</taxon>
        <taxon>Bacteroidota</taxon>
        <taxon>Flavobacteriia</taxon>
        <taxon>Flavobacteriales</taxon>
        <taxon>Flavobacteriaceae</taxon>
        <taxon>Psychroflexus</taxon>
    </lineage>
</organism>
<keyword evidence="4" id="KW-1185">Reference proteome</keyword>
<evidence type="ECO:0000259" key="2">
    <source>
        <dbReference type="Pfam" id="PF13767"/>
    </source>
</evidence>
<evidence type="ECO:0000313" key="4">
    <source>
        <dbReference type="Proteomes" id="UP000012317"/>
    </source>
</evidence>
<protein>
    <recommendedName>
        <fullName evidence="2">DUF4168 domain-containing protein</fullName>
    </recommendedName>
</protein>
<feature type="domain" description="DUF4168" evidence="2">
    <location>
        <begin position="27"/>
        <end position="138"/>
    </location>
</feature>
<dbReference type="AlphaFoldDB" id="N1WPG7"/>
<feature type="chain" id="PRO_5004112980" description="DUF4168 domain-containing protein" evidence="1">
    <location>
        <begin position="23"/>
        <end position="155"/>
    </location>
</feature>
<dbReference type="STRING" id="1189619.pgond44_03128"/>
<feature type="signal peptide" evidence="1">
    <location>
        <begin position="1"/>
        <end position="22"/>
    </location>
</feature>
<comment type="caution">
    <text evidence="3">The sequence shown here is derived from an EMBL/GenBank/DDBJ whole genome shotgun (WGS) entry which is preliminary data.</text>
</comment>
<dbReference type="eggNOG" id="ENOG5032JB2">
    <property type="taxonomic scope" value="Bacteria"/>
</dbReference>
<sequence length="155" mass="17559">MKKVILTIGIFMFGLLSTFAQTEEKVSDAQLQKFAEAYQTVQQVNQQIQQEMVTAIEAEGITATRFNEIYQAQMNPEVEVDATEDEMTKQKAALKKIEGMQAGVQEDMQNKIKEKGLTLEQYEKIGAQLQNNPELQKKLQGILMKNQTGENPMKN</sequence>
<evidence type="ECO:0000313" key="3">
    <source>
        <dbReference type="EMBL" id="EMY82196.1"/>
    </source>
</evidence>
<accession>N1WPG7</accession>
<name>N1WPG7_9FLAO</name>
<dbReference type="RefSeq" id="WP_003436529.1">
    <property type="nucleotide sequence ID" value="NZ_APLF01000003.1"/>
</dbReference>
<dbReference type="Pfam" id="PF13767">
    <property type="entry name" value="DUF4168"/>
    <property type="match status" value="1"/>
</dbReference>
<dbReference type="InterPro" id="IPR025433">
    <property type="entry name" value="DUF4168"/>
</dbReference>
<reference evidence="3 4" key="1">
    <citation type="journal article" date="2014" name="Genome Biol. Evol.">
        <title>Extensive gene acquisition in the extremely psychrophilic bacterial species Psychroflexus torquis and the link to sea-ice ecosystem specialism.</title>
        <authorList>
            <person name="Feng S."/>
            <person name="Powell S.M."/>
            <person name="Wilson R."/>
            <person name="Bowman J.P."/>
        </authorList>
    </citation>
    <scope>NUCLEOTIDE SEQUENCE [LARGE SCALE GENOMIC DNA]</scope>
    <source>
        <strain evidence="3 4">ACAM 44</strain>
    </source>
</reference>
<gene>
    <name evidence="3" type="ORF">pgond44_03128</name>
</gene>
<proteinExistence type="predicted"/>